<dbReference type="AlphaFoldDB" id="A0AAD4N6A5"/>
<dbReference type="PANTHER" id="PTHR21700">
    <property type="entry name" value="TRANSTHYRETIN-LIKE FAMILY PROTEIN-RELATED"/>
    <property type="match status" value="1"/>
</dbReference>
<dbReference type="InterPro" id="IPR038479">
    <property type="entry name" value="Transthyretin-like_sf"/>
</dbReference>
<keyword evidence="3" id="KW-0964">Secreted</keyword>
<dbReference type="Proteomes" id="UP001201812">
    <property type="component" value="Unassembled WGS sequence"/>
</dbReference>
<accession>A0AAD4N6A5</accession>
<dbReference type="PANTHER" id="PTHR21700:SF48">
    <property type="entry name" value="TRANSTHYRETIN-LIKE FAMILY PROTEIN"/>
    <property type="match status" value="1"/>
</dbReference>
<dbReference type="EMBL" id="JAKKPZ010000007">
    <property type="protein sequence ID" value="KAI1718817.1"/>
    <property type="molecule type" value="Genomic_DNA"/>
</dbReference>
<organism evidence="6 7">
    <name type="scientific">Ditylenchus destructor</name>
    <dbReference type="NCBI Taxonomy" id="166010"/>
    <lineage>
        <taxon>Eukaryota</taxon>
        <taxon>Metazoa</taxon>
        <taxon>Ecdysozoa</taxon>
        <taxon>Nematoda</taxon>
        <taxon>Chromadorea</taxon>
        <taxon>Rhabditida</taxon>
        <taxon>Tylenchina</taxon>
        <taxon>Tylenchomorpha</taxon>
        <taxon>Sphaerularioidea</taxon>
        <taxon>Anguinidae</taxon>
        <taxon>Anguininae</taxon>
        <taxon>Ditylenchus</taxon>
    </lineage>
</organism>
<evidence type="ECO:0000256" key="3">
    <source>
        <dbReference type="ARBA" id="ARBA00022525"/>
    </source>
</evidence>
<sequence length="156" mass="17557">MITNLFLCLIFTSLLLINNQHSVNSEVIPPRATAVKGELVCGNVSVADAVVQLFRINSDDKKEVLDTRIVSPAGLFELNANTYDRPANESDIIPTIKIYHRCGQDAKKSGYRRFQIGIPREFVNYGRVAKNKYDIGKLNLEVVYPGEVVDKNFQRN</sequence>
<evidence type="ECO:0000256" key="2">
    <source>
        <dbReference type="ARBA" id="ARBA00010112"/>
    </source>
</evidence>
<comment type="similarity">
    <text evidence="2">Belongs to the nematode transthyretin-like family.</text>
</comment>
<name>A0AAD4N6A5_9BILA</name>
<dbReference type="GO" id="GO:0009986">
    <property type="term" value="C:cell surface"/>
    <property type="evidence" value="ECO:0007669"/>
    <property type="project" value="InterPro"/>
</dbReference>
<dbReference type="Pfam" id="PF01060">
    <property type="entry name" value="TTR-52"/>
    <property type="match status" value="1"/>
</dbReference>
<evidence type="ECO:0000256" key="5">
    <source>
        <dbReference type="SAM" id="SignalP"/>
    </source>
</evidence>
<evidence type="ECO:0000256" key="4">
    <source>
        <dbReference type="ARBA" id="ARBA00022729"/>
    </source>
</evidence>
<evidence type="ECO:0000256" key="1">
    <source>
        <dbReference type="ARBA" id="ARBA00004613"/>
    </source>
</evidence>
<dbReference type="InterPro" id="IPR001534">
    <property type="entry name" value="Transthyretin-like"/>
</dbReference>
<dbReference type="GO" id="GO:0005576">
    <property type="term" value="C:extracellular region"/>
    <property type="evidence" value="ECO:0007669"/>
    <property type="project" value="UniProtKB-SubCell"/>
</dbReference>
<comment type="caution">
    <text evidence="6">The sequence shown here is derived from an EMBL/GenBank/DDBJ whole genome shotgun (WGS) entry which is preliminary data.</text>
</comment>
<evidence type="ECO:0000313" key="6">
    <source>
        <dbReference type="EMBL" id="KAI1718817.1"/>
    </source>
</evidence>
<evidence type="ECO:0000313" key="7">
    <source>
        <dbReference type="Proteomes" id="UP001201812"/>
    </source>
</evidence>
<keyword evidence="4 5" id="KW-0732">Signal</keyword>
<feature type="chain" id="PRO_5042083351" evidence="5">
    <location>
        <begin position="26"/>
        <end position="156"/>
    </location>
</feature>
<reference evidence="6" key="1">
    <citation type="submission" date="2022-01" db="EMBL/GenBank/DDBJ databases">
        <title>Genome Sequence Resource for Two Populations of Ditylenchus destructor, the Migratory Endoparasitic Phytonematode.</title>
        <authorList>
            <person name="Zhang H."/>
            <person name="Lin R."/>
            <person name="Xie B."/>
        </authorList>
    </citation>
    <scope>NUCLEOTIDE SEQUENCE</scope>
    <source>
        <strain evidence="6">BazhouSP</strain>
    </source>
</reference>
<gene>
    <name evidence="6" type="ORF">DdX_05926</name>
</gene>
<dbReference type="Gene3D" id="2.60.40.3330">
    <property type="match status" value="1"/>
</dbReference>
<keyword evidence="7" id="KW-1185">Reference proteome</keyword>
<comment type="subcellular location">
    <subcellularLocation>
        <location evidence="1">Secreted</location>
    </subcellularLocation>
</comment>
<proteinExistence type="inferred from homology"/>
<feature type="signal peptide" evidence="5">
    <location>
        <begin position="1"/>
        <end position="25"/>
    </location>
</feature>
<protein>
    <submittedName>
        <fullName evidence="6">Transthyretin-like family domain-containing protein</fullName>
    </submittedName>
</protein>